<dbReference type="SUPFAM" id="SSF54695">
    <property type="entry name" value="POZ domain"/>
    <property type="match status" value="1"/>
</dbReference>
<dbReference type="Pfam" id="PF00651">
    <property type="entry name" value="BTB"/>
    <property type="match status" value="1"/>
</dbReference>
<comment type="caution">
    <text evidence="2">The sequence shown here is derived from an EMBL/GenBank/DDBJ whole genome shotgun (WGS) entry which is preliminary data.</text>
</comment>
<accession>A0A4R0R5B1</accession>
<dbReference type="OrthoDB" id="3164835at2759"/>
<keyword evidence="3" id="KW-1185">Reference proteome</keyword>
<proteinExistence type="predicted"/>
<dbReference type="AlphaFoldDB" id="A0A4R0R5B1"/>
<organism evidence="2 3">
    <name type="scientific">Steccherinum ochraceum</name>
    <dbReference type="NCBI Taxonomy" id="92696"/>
    <lineage>
        <taxon>Eukaryota</taxon>
        <taxon>Fungi</taxon>
        <taxon>Dikarya</taxon>
        <taxon>Basidiomycota</taxon>
        <taxon>Agaricomycotina</taxon>
        <taxon>Agaricomycetes</taxon>
        <taxon>Polyporales</taxon>
        <taxon>Steccherinaceae</taxon>
        <taxon>Steccherinum</taxon>
    </lineage>
</organism>
<evidence type="ECO:0000259" key="1">
    <source>
        <dbReference type="PROSITE" id="PS50097"/>
    </source>
</evidence>
<dbReference type="CDD" id="cd18186">
    <property type="entry name" value="BTB_POZ_ZBTB_KLHL-like"/>
    <property type="match status" value="1"/>
</dbReference>
<dbReference type="SMART" id="SM00225">
    <property type="entry name" value="BTB"/>
    <property type="match status" value="2"/>
</dbReference>
<dbReference type="EMBL" id="RWJN01000359">
    <property type="protein sequence ID" value="TCD62581.1"/>
    <property type="molecule type" value="Genomic_DNA"/>
</dbReference>
<dbReference type="InterPro" id="IPR011333">
    <property type="entry name" value="SKP1/BTB/POZ_sf"/>
</dbReference>
<dbReference type="PROSITE" id="PS50097">
    <property type="entry name" value="BTB"/>
    <property type="match status" value="1"/>
</dbReference>
<dbReference type="InterPro" id="IPR000210">
    <property type="entry name" value="BTB/POZ_dom"/>
</dbReference>
<dbReference type="Gene3D" id="3.30.710.10">
    <property type="entry name" value="Potassium Channel Kv1.1, Chain A"/>
    <property type="match status" value="2"/>
</dbReference>
<gene>
    <name evidence="2" type="ORF">EIP91_006655</name>
</gene>
<feature type="domain" description="BTB" evidence="1">
    <location>
        <begin position="14"/>
        <end position="81"/>
    </location>
</feature>
<dbReference type="Proteomes" id="UP000292702">
    <property type="component" value="Unassembled WGS sequence"/>
</dbReference>
<reference evidence="2 3" key="1">
    <citation type="submission" date="2018-11" db="EMBL/GenBank/DDBJ databases">
        <title>Genome assembly of Steccherinum ochraceum LE-BIN_3174, the white-rot fungus of the Steccherinaceae family (The Residual Polyporoid clade, Polyporales, Basidiomycota).</title>
        <authorList>
            <person name="Fedorova T.V."/>
            <person name="Glazunova O.A."/>
            <person name="Landesman E.O."/>
            <person name="Moiseenko K.V."/>
            <person name="Psurtseva N.V."/>
            <person name="Savinova O.S."/>
            <person name="Shakhova N.V."/>
            <person name="Tyazhelova T.V."/>
            <person name="Vasina D.V."/>
        </authorList>
    </citation>
    <scope>NUCLEOTIDE SEQUENCE [LARGE SCALE GENOMIC DNA]</scope>
    <source>
        <strain evidence="2 3">LE-BIN_3174</strain>
    </source>
</reference>
<name>A0A4R0R5B1_9APHY</name>
<sequence length="484" mass="53438">MANPLFDDINLQGADTVLQSSDYMLFYVHRVLLSLASPVFAALFDIGTPNHPHDQPTVSGLPIIPVEEKCDVLKTLLHWVYPVLKPPLLEIGHTADVLQAAIKYEIQAVVGPMTARLRTGADDSPARVYGLACRLGLEGLARDAARIYRANKKRRTGSNYRSDMASIPAGAYVRLSWYTANGAGSPPDSFKFVYRSVADGIVPSESSAEAGVDEILPSDAWVQDTVRIFMNNPSDLVICSSEADAFAAHKLVVSIMSPTLAKLIETQTDGILDLPESSFVIHKLLRCSYGLPLFTDADSQRPCFSFLIRVVDAARNYEMAHVEQQARAFLRNLIQTKPLRSYCTAIALGWRDDAVVAARAVLAAKINVLQTYVHELELIPAIALHNLVTYLNDVAWKVEKVTQRYAKYRTLRYDRYPDSVKAGQSVVRQPKASEHFGVAVLQREVARLGLGKSIEVGNLASEIQEMEEALRWATLEVALPAYKA</sequence>
<protein>
    <recommendedName>
        <fullName evidence="1">BTB domain-containing protein</fullName>
    </recommendedName>
</protein>
<evidence type="ECO:0000313" key="3">
    <source>
        <dbReference type="Proteomes" id="UP000292702"/>
    </source>
</evidence>
<evidence type="ECO:0000313" key="2">
    <source>
        <dbReference type="EMBL" id="TCD62581.1"/>
    </source>
</evidence>